<accession>A0A6N7W460</accession>
<dbReference type="InterPro" id="IPR001647">
    <property type="entry name" value="HTH_TetR"/>
</dbReference>
<name>A0A6N7W460_9ACTO</name>
<evidence type="ECO:0000313" key="8">
    <source>
        <dbReference type="EMBL" id="MSS83242.1"/>
    </source>
</evidence>
<feature type="domain" description="HTH tetR-type" evidence="7">
    <location>
        <begin position="21"/>
        <end position="81"/>
    </location>
</feature>
<protein>
    <submittedName>
        <fullName evidence="8">TetR/AcrR family transcriptional regulator</fullName>
    </submittedName>
</protein>
<evidence type="ECO:0000259" key="7">
    <source>
        <dbReference type="PROSITE" id="PS50977"/>
    </source>
</evidence>
<dbReference type="Pfam" id="PF13977">
    <property type="entry name" value="TetR_C_6"/>
    <property type="match status" value="1"/>
</dbReference>
<keyword evidence="9" id="KW-1185">Reference proteome</keyword>
<dbReference type="PRINTS" id="PR00455">
    <property type="entry name" value="HTHTETR"/>
</dbReference>
<feature type="region of interest" description="Disordered" evidence="6">
    <location>
        <begin position="1"/>
        <end position="22"/>
    </location>
</feature>
<reference evidence="8 9" key="1">
    <citation type="submission" date="2019-08" db="EMBL/GenBank/DDBJ databases">
        <title>In-depth cultivation of the pig gut microbiome towards novel bacterial diversity and tailored functional studies.</title>
        <authorList>
            <person name="Wylensek D."/>
            <person name="Hitch T.C.A."/>
            <person name="Clavel T."/>
        </authorList>
    </citation>
    <scope>NUCLEOTIDE SEQUENCE [LARGE SCALE GENOMIC DNA]</scope>
    <source>
        <strain evidence="8 9">WB03_NA08</strain>
    </source>
</reference>
<evidence type="ECO:0000256" key="4">
    <source>
        <dbReference type="ARBA" id="ARBA00023163"/>
    </source>
</evidence>
<dbReference type="AlphaFoldDB" id="A0A6N7W460"/>
<dbReference type="GO" id="GO:0000976">
    <property type="term" value="F:transcription cis-regulatory region binding"/>
    <property type="evidence" value="ECO:0007669"/>
    <property type="project" value="TreeGrafter"/>
</dbReference>
<dbReference type="RefSeq" id="WP_154542536.1">
    <property type="nucleotide sequence ID" value="NZ_VULO01000001.1"/>
</dbReference>
<dbReference type="SUPFAM" id="SSF48498">
    <property type="entry name" value="Tetracyclin repressor-like, C-terminal domain"/>
    <property type="match status" value="1"/>
</dbReference>
<evidence type="ECO:0000256" key="3">
    <source>
        <dbReference type="ARBA" id="ARBA00023125"/>
    </source>
</evidence>
<evidence type="ECO:0000256" key="5">
    <source>
        <dbReference type="PROSITE-ProRule" id="PRU00335"/>
    </source>
</evidence>
<dbReference type="GO" id="GO:0003700">
    <property type="term" value="F:DNA-binding transcription factor activity"/>
    <property type="evidence" value="ECO:0007669"/>
    <property type="project" value="TreeGrafter"/>
</dbReference>
<dbReference type="EMBL" id="VULO01000001">
    <property type="protein sequence ID" value="MSS83242.1"/>
    <property type="molecule type" value="Genomic_DNA"/>
</dbReference>
<dbReference type="InterPro" id="IPR039538">
    <property type="entry name" value="BetI_C"/>
</dbReference>
<dbReference type="InterPro" id="IPR036271">
    <property type="entry name" value="Tet_transcr_reg_TetR-rel_C_sf"/>
</dbReference>
<dbReference type="Gene3D" id="1.10.357.10">
    <property type="entry name" value="Tetracycline Repressor, domain 2"/>
    <property type="match status" value="1"/>
</dbReference>
<sequence length="199" mass="22001">MDAADTPKQPTQPRRRYAKGEATRQEILDRTIEVLAKRGAQRTSLRAIASEIGITHAALTYYFGSLDQLLIEVYRHWDTREDPPPSLTRAPVEGMLDSARGNRDVPGLVQLYTSLCAAALDDNRGVVQDYIAQRFARIREEVAHSVRRCQTEGSIRSDIDPHAAAALIIAASDGLQIQWLLDGDAPQTEALALLQKVLS</sequence>
<organism evidence="8 9">
    <name type="scientific">Scrofimicrobium canadense</name>
    <dbReference type="NCBI Taxonomy" id="2652290"/>
    <lineage>
        <taxon>Bacteria</taxon>
        <taxon>Bacillati</taxon>
        <taxon>Actinomycetota</taxon>
        <taxon>Actinomycetes</taxon>
        <taxon>Actinomycetales</taxon>
        <taxon>Actinomycetaceae</taxon>
        <taxon>Scrofimicrobium</taxon>
    </lineage>
</organism>
<dbReference type="Proteomes" id="UP000470875">
    <property type="component" value="Unassembled WGS sequence"/>
</dbReference>
<feature type="DNA-binding region" description="H-T-H motif" evidence="5">
    <location>
        <begin position="44"/>
        <end position="63"/>
    </location>
</feature>
<keyword evidence="4" id="KW-0804">Transcription</keyword>
<dbReference type="PROSITE" id="PS50977">
    <property type="entry name" value="HTH_TETR_2"/>
    <property type="match status" value="1"/>
</dbReference>
<evidence type="ECO:0000256" key="1">
    <source>
        <dbReference type="ARBA" id="ARBA00022491"/>
    </source>
</evidence>
<dbReference type="SUPFAM" id="SSF46689">
    <property type="entry name" value="Homeodomain-like"/>
    <property type="match status" value="1"/>
</dbReference>
<gene>
    <name evidence="8" type="ORF">FYJ24_00360</name>
</gene>
<keyword evidence="2" id="KW-0805">Transcription regulation</keyword>
<keyword evidence="3 5" id="KW-0238">DNA-binding</keyword>
<evidence type="ECO:0000313" key="9">
    <source>
        <dbReference type="Proteomes" id="UP000470875"/>
    </source>
</evidence>
<dbReference type="PANTHER" id="PTHR30055:SF234">
    <property type="entry name" value="HTH-TYPE TRANSCRIPTIONAL REGULATOR BETI"/>
    <property type="match status" value="1"/>
</dbReference>
<proteinExistence type="predicted"/>
<evidence type="ECO:0000256" key="2">
    <source>
        <dbReference type="ARBA" id="ARBA00023015"/>
    </source>
</evidence>
<dbReference type="Pfam" id="PF00440">
    <property type="entry name" value="TetR_N"/>
    <property type="match status" value="1"/>
</dbReference>
<dbReference type="InterPro" id="IPR009057">
    <property type="entry name" value="Homeodomain-like_sf"/>
</dbReference>
<dbReference type="PANTHER" id="PTHR30055">
    <property type="entry name" value="HTH-TYPE TRANSCRIPTIONAL REGULATOR RUTR"/>
    <property type="match status" value="1"/>
</dbReference>
<evidence type="ECO:0000256" key="6">
    <source>
        <dbReference type="SAM" id="MobiDB-lite"/>
    </source>
</evidence>
<comment type="caution">
    <text evidence="8">The sequence shown here is derived from an EMBL/GenBank/DDBJ whole genome shotgun (WGS) entry which is preliminary data.</text>
</comment>
<keyword evidence="1" id="KW-0678">Repressor</keyword>
<dbReference type="InterPro" id="IPR050109">
    <property type="entry name" value="HTH-type_TetR-like_transc_reg"/>
</dbReference>